<dbReference type="Proteomes" id="UP000594342">
    <property type="component" value="Unassembled WGS sequence"/>
</dbReference>
<evidence type="ECO:0000256" key="1">
    <source>
        <dbReference type="SAM" id="Phobius"/>
    </source>
</evidence>
<organism evidence="2 3">
    <name type="scientific">Yasminevirus sp. GU-2018</name>
    <dbReference type="NCBI Taxonomy" id="2420051"/>
    <lineage>
        <taxon>Viruses</taxon>
        <taxon>Varidnaviria</taxon>
        <taxon>Bamfordvirae</taxon>
        <taxon>Nucleocytoviricota</taxon>
        <taxon>Megaviricetes</taxon>
        <taxon>Imitervirales</taxon>
        <taxon>Mimiviridae</taxon>
        <taxon>Klosneuvirinae</taxon>
        <taxon>Yasminevirus</taxon>
        <taxon>Yasminevirus saudimassiliense</taxon>
    </lineage>
</organism>
<comment type="caution">
    <text evidence="2">The sequence shown here is derived from an EMBL/GenBank/DDBJ whole genome shotgun (WGS) entry which is preliminary data.</text>
</comment>
<sequence>MKLIPEYFIAAMFITMFVLYLMYPEPEVMIKYPSPEQETSDVYVDDNNVCYKYKRREIKL</sequence>
<keyword evidence="1" id="KW-0472">Membrane</keyword>
<dbReference type="EMBL" id="UPSH01000001">
    <property type="protein sequence ID" value="VBB18030.1"/>
    <property type="molecule type" value="Genomic_DNA"/>
</dbReference>
<reference evidence="2 3" key="1">
    <citation type="submission" date="2018-10" db="EMBL/GenBank/DDBJ databases">
        <authorList>
            <consortium name="IHU Genomes"/>
        </authorList>
    </citation>
    <scope>NUCLEOTIDE SEQUENCE [LARGE SCALE GENOMIC DNA]</scope>
    <source>
        <strain evidence="2 3">A1</strain>
    </source>
</reference>
<protein>
    <submittedName>
        <fullName evidence="2">Uncharacterized protein</fullName>
    </submittedName>
</protein>
<keyword evidence="1" id="KW-1133">Transmembrane helix</keyword>
<gene>
    <name evidence="2" type="ORF">YASMINEVIRUS_493</name>
</gene>
<proteinExistence type="predicted"/>
<keyword evidence="1" id="KW-0812">Transmembrane</keyword>
<keyword evidence="3" id="KW-1185">Reference proteome</keyword>
<feature type="transmembrane region" description="Helical" evidence="1">
    <location>
        <begin position="7"/>
        <end position="23"/>
    </location>
</feature>
<evidence type="ECO:0000313" key="3">
    <source>
        <dbReference type="Proteomes" id="UP000594342"/>
    </source>
</evidence>
<accession>A0A5K0U888</accession>
<name>A0A5K0U888_9VIRU</name>
<evidence type="ECO:0000313" key="2">
    <source>
        <dbReference type="EMBL" id="VBB18030.1"/>
    </source>
</evidence>